<dbReference type="GO" id="GO:0005886">
    <property type="term" value="C:plasma membrane"/>
    <property type="evidence" value="ECO:0007669"/>
    <property type="project" value="UniProtKB-SubCell"/>
</dbReference>
<keyword evidence="4 7" id="KW-0812">Transmembrane</keyword>
<feature type="transmembrane region" description="Helical" evidence="7">
    <location>
        <begin position="208"/>
        <end position="227"/>
    </location>
</feature>
<proteinExistence type="inferred from homology"/>
<name>A0AAD5M5F0_PYTIN</name>
<keyword evidence="9" id="KW-1185">Reference proteome</keyword>
<dbReference type="GO" id="GO:0005436">
    <property type="term" value="F:sodium:phosphate symporter activity"/>
    <property type="evidence" value="ECO:0007669"/>
    <property type="project" value="InterPro"/>
</dbReference>
<feature type="transmembrane region" description="Helical" evidence="7">
    <location>
        <begin position="143"/>
        <end position="163"/>
    </location>
</feature>
<dbReference type="AlphaFoldDB" id="A0AAD5M5F0"/>
<reference evidence="8" key="1">
    <citation type="submission" date="2021-12" db="EMBL/GenBank/DDBJ databases">
        <title>Prjna785345.</title>
        <authorList>
            <person name="Rujirawat T."/>
            <person name="Krajaejun T."/>
        </authorList>
    </citation>
    <scope>NUCLEOTIDE SEQUENCE</scope>
    <source>
        <strain evidence="8">Pi057C3</strain>
    </source>
</reference>
<evidence type="ECO:0008006" key="10">
    <source>
        <dbReference type="Google" id="ProtNLM"/>
    </source>
</evidence>
<dbReference type="GO" id="GO:0044341">
    <property type="term" value="P:sodium-dependent phosphate transport"/>
    <property type="evidence" value="ECO:0007669"/>
    <property type="project" value="InterPro"/>
</dbReference>
<feature type="transmembrane region" description="Helical" evidence="7">
    <location>
        <begin position="248"/>
        <end position="273"/>
    </location>
</feature>
<keyword evidence="3" id="KW-1003">Cell membrane</keyword>
<evidence type="ECO:0000256" key="6">
    <source>
        <dbReference type="ARBA" id="ARBA00023136"/>
    </source>
</evidence>
<protein>
    <recommendedName>
        <fullName evidence="10">Sodium-dependent phosphate transporter</fullName>
    </recommendedName>
</protein>
<organism evidence="8 9">
    <name type="scientific">Pythium insidiosum</name>
    <name type="common">Pythiosis disease agent</name>
    <dbReference type="NCBI Taxonomy" id="114742"/>
    <lineage>
        <taxon>Eukaryota</taxon>
        <taxon>Sar</taxon>
        <taxon>Stramenopiles</taxon>
        <taxon>Oomycota</taxon>
        <taxon>Peronosporomycetes</taxon>
        <taxon>Pythiales</taxon>
        <taxon>Pythiaceae</taxon>
        <taxon>Pythium</taxon>
    </lineage>
</organism>
<evidence type="ECO:0000256" key="5">
    <source>
        <dbReference type="ARBA" id="ARBA00022989"/>
    </source>
</evidence>
<evidence type="ECO:0000256" key="4">
    <source>
        <dbReference type="ARBA" id="ARBA00022692"/>
    </source>
</evidence>
<keyword evidence="6 7" id="KW-0472">Membrane</keyword>
<gene>
    <name evidence="8" type="ORF">P43SY_001204</name>
</gene>
<comment type="similarity">
    <text evidence="2">Belongs to the SLC34A transporter family.</text>
</comment>
<dbReference type="PANTHER" id="PTHR10010:SF46">
    <property type="entry name" value="SODIUM-DEPENDENT PHOSPHATE TRANSPORT PROTEIN 2B"/>
    <property type="match status" value="1"/>
</dbReference>
<evidence type="ECO:0000256" key="3">
    <source>
        <dbReference type="ARBA" id="ARBA00022475"/>
    </source>
</evidence>
<keyword evidence="5 7" id="KW-1133">Transmembrane helix</keyword>
<dbReference type="InterPro" id="IPR003841">
    <property type="entry name" value="Na/Pi_transpt"/>
</dbReference>
<dbReference type="NCBIfam" id="NF037997">
    <property type="entry name" value="Na_Pi_symport"/>
    <property type="match status" value="1"/>
</dbReference>
<dbReference type="EMBL" id="JAKCXM010000051">
    <property type="protein sequence ID" value="KAJ0405060.1"/>
    <property type="molecule type" value="Genomic_DNA"/>
</dbReference>
<dbReference type="Pfam" id="PF02690">
    <property type="entry name" value="Na_Pi_cotrans"/>
    <property type="match status" value="1"/>
</dbReference>
<dbReference type="PANTHER" id="PTHR10010">
    <property type="entry name" value="SOLUTE CARRIER FAMILY 34 SODIUM PHOSPHATE , MEMBER 2-RELATED"/>
    <property type="match status" value="1"/>
</dbReference>
<dbReference type="Proteomes" id="UP001209570">
    <property type="component" value="Unassembled WGS sequence"/>
</dbReference>
<evidence type="ECO:0000256" key="1">
    <source>
        <dbReference type="ARBA" id="ARBA00004651"/>
    </source>
</evidence>
<evidence type="ECO:0000313" key="8">
    <source>
        <dbReference type="EMBL" id="KAJ0405060.1"/>
    </source>
</evidence>
<accession>A0AAD5M5F0</accession>
<comment type="caution">
    <text evidence="8">The sequence shown here is derived from an EMBL/GenBank/DDBJ whole genome shotgun (WGS) entry which is preliminary data.</text>
</comment>
<feature type="transmembrane region" description="Helical" evidence="7">
    <location>
        <begin position="183"/>
        <end position="202"/>
    </location>
</feature>
<feature type="transmembrane region" description="Helical" evidence="7">
    <location>
        <begin position="100"/>
        <end position="123"/>
    </location>
</feature>
<comment type="subcellular location">
    <subcellularLocation>
        <location evidence="1">Cell membrane</location>
        <topology evidence="1">Multi-pass membrane protein</topology>
    </subcellularLocation>
</comment>
<evidence type="ECO:0000256" key="7">
    <source>
        <dbReference type="SAM" id="Phobius"/>
    </source>
</evidence>
<feature type="transmembrane region" description="Helical" evidence="7">
    <location>
        <begin position="285"/>
        <end position="305"/>
    </location>
</feature>
<sequence>MAAATVHDMFNIWSVAVMFPLEVVFHPLERLSRALANARIHRGNFTSPIDAVVDPFTDILLDIDKNRVYEVASGRKLCEHGHTFIKSGALGRVHLRDGSIGVITVAIGLVTLICSLVTLVRMLAKVFLGPTKRLLNHALQYNAYVNILAGTIVTFAVHSSTVVTSTLTPMAGLGVITLEQAHAIILGSNLGTTATALLASLVTGRSDAVAMALVHFFFNLLGIAIFYPLPFFRHLVLRSSTALAHCSALWPLSAVIFLVMLFLFVPAISLGLVYMCTASDGTTVALGYVLSVLVGMNCAVFLLWYKFGEGRRLWHTLLERKRMERELRKYGGNIGMPTFVDPEPEPSEYEL</sequence>
<evidence type="ECO:0000256" key="2">
    <source>
        <dbReference type="ARBA" id="ARBA00005808"/>
    </source>
</evidence>
<evidence type="ECO:0000313" key="9">
    <source>
        <dbReference type="Proteomes" id="UP001209570"/>
    </source>
</evidence>